<protein>
    <submittedName>
        <fullName evidence="1">ATPase, AAA family</fullName>
    </submittedName>
</protein>
<dbReference type="Proteomes" id="UP000503264">
    <property type="component" value="Chromosome"/>
</dbReference>
<organism evidence="1 2">
    <name type="scientific">Campylobacter mucosalis CCUG 21559</name>
    <dbReference type="NCBI Taxonomy" id="1032067"/>
    <lineage>
        <taxon>Bacteria</taxon>
        <taxon>Pseudomonadati</taxon>
        <taxon>Campylobacterota</taxon>
        <taxon>Epsilonproteobacteria</taxon>
        <taxon>Campylobacterales</taxon>
        <taxon>Campylobacteraceae</taxon>
        <taxon>Campylobacter</taxon>
    </lineage>
</organism>
<dbReference type="SUPFAM" id="SSF52540">
    <property type="entry name" value="P-loop containing nucleoside triphosphate hydrolases"/>
    <property type="match status" value="1"/>
</dbReference>
<reference evidence="1 2" key="1">
    <citation type="submission" date="2016-07" db="EMBL/GenBank/DDBJ databases">
        <title>Comparative genomics of the Campylobacter concisus group.</title>
        <authorList>
            <person name="Miller W.G."/>
            <person name="Yee E."/>
            <person name="Chapman M.H."/>
            <person name="Huynh S."/>
            <person name="Bono J.L."/>
            <person name="On S.L.W."/>
            <person name="StLeger J."/>
            <person name="Foster G."/>
            <person name="Parker C.T."/>
        </authorList>
    </citation>
    <scope>NUCLEOTIDE SEQUENCE [LARGE SCALE GENOMIC DNA]</scope>
    <source>
        <strain evidence="1 2">CCUG 21559</strain>
    </source>
</reference>
<sequence length="361" mass="41344">MQELELLYELALKNVKFTNRKYFISANKTLLIGATGSGKTSLICEYLSNFKPTQRLYIDLNDLRVKRAKILQNLKEFLQSKTEIQVLCVENVNTDELGFLQDITTQNIIISTTQKHIKIDGFATINLPYLDYEEFISFFKKNLDPDMLFSYFLAHGGAVKSSLIDATEVPQSLANNLKKELNEIELAVIKECVLRCNEQVSVFEIYKSLKEQIKISKDSVYTIFNKLENIGLISNISRLKEPKASKKLYLNDFALRNALCLKKDFANTFANVVFCELLKFKDEICYTKELEFVLLQRKLAIVCMPFTATEIALLKFKKLHSTLKELGVTRLHAISVTNSANLSIEGIRYELIPFSRWALGI</sequence>
<evidence type="ECO:0000313" key="2">
    <source>
        <dbReference type="Proteomes" id="UP000503264"/>
    </source>
</evidence>
<evidence type="ECO:0000313" key="1">
    <source>
        <dbReference type="EMBL" id="QCD45563.1"/>
    </source>
</evidence>
<accession>A0A6G5QIM7</accession>
<dbReference type="Gene3D" id="1.10.10.10">
    <property type="entry name" value="Winged helix-like DNA-binding domain superfamily/Winged helix DNA-binding domain"/>
    <property type="match status" value="1"/>
</dbReference>
<dbReference type="RefSeq" id="WP_171994250.1">
    <property type="nucleotide sequence ID" value="NZ_CP012542.1"/>
</dbReference>
<dbReference type="InterPro" id="IPR027417">
    <property type="entry name" value="P-loop_NTPase"/>
</dbReference>
<dbReference type="AlphaFoldDB" id="A0A6G5QIM7"/>
<name>A0A6G5QIM7_9BACT</name>
<dbReference type="EMBL" id="CP012542">
    <property type="protein sequence ID" value="QCD45563.1"/>
    <property type="molecule type" value="Genomic_DNA"/>
</dbReference>
<gene>
    <name evidence="1" type="ORF">CMUC_1815</name>
</gene>
<dbReference type="InterPro" id="IPR036388">
    <property type="entry name" value="WH-like_DNA-bd_sf"/>
</dbReference>
<keyword evidence="2" id="KW-1185">Reference proteome</keyword>
<proteinExistence type="predicted"/>